<proteinExistence type="predicted"/>
<dbReference type="AlphaFoldDB" id="A0AA35RGL9"/>
<organism evidence="1 2">
    <name type="scientific">Geodia barretti</name>
    <name type="common">Barrett's horny sponge</name>
    <dbReference type="NCBI Taxonomy" id="519541"/>
    <lineage>
        <taxon>Eukaryota</taxon>
        <taxon>Metazoa</taxon>
        <taxon>Porifera</taxon>
        <taxon>Demospongiae</taxon>
        <taxon>Heteroscleromorpha</taxon>
        <taxon>Tetractinellida</taxon>
        <taxon>Astrophorina</taxon>
        <taxon>Geodiidae</taxon>
        <taxon>Geodia</taxon>
    </lineage>
</organism>
<protein>
    <submittedName>
        <fullName evidence="1">Uncharacterized protein</fullName>
    </submittedName>
</protein>
<keyword evidence="2" id="KW-1185">Reference proteome</keyword>
<evidence type="ECO:0000313" key="1">
    <source>
        <dbReference type="EMBL" id="CAI8011128.1"/>
    </source>
</evidence>
<accession>A0AA35RGL9</accession>
<comment type="caution">
    <text evidence="1">The sequence shown here is derived from an EMBL/GenBank/DDBJ whole genome shotgun (WGS) entry which is preliminary data.</text>
</comment>
<name>A0AA35RGL9_GEOBA</name>
<gene>
    <name evidence="1" type="ORF">GBAR_LOCUS7242</name>
</gene>
<evidence type="ECO:0000313" key="2">
    <source>
        <dbReference type="Proteomes" id="UP001174909"/>
    </source>
</evidence>
<dbReference type="EMBL" id="CASHTH010001082">
    <property type="protein sequence ID" value="CAI8011128.1"/>
    <property type="molecule type" value="Genomic_DNA"/>
</dbReference>
<sequence>MYSSVIQQLSLSSFTNPSFTSVSLSLCQFTPTL</sequence>
<dbReference type="Proteomes" id="UP001174909">
    <property type="component" value="Unassembled WGS sequence"/>
</dbReference>
<reference evidence="1" key="1">
    <citation type="submission" date="2023-03" db="EMBL/GenBank/DDBJ databases">
        <authorList>
            <person name="Steffen K."/>
            <person name="Cardenas P."/>
        </authorList>
    </citation>
    <scope>NUCLEOTIDE SEQUENCE</scope>
</reference>